<dbReference type="EMBL" id="CM031830">
    <property type="protein sequence ID" value="KAG6709029.1"/>
    <property type="molecule type" value="Genomic_DNA"/>
</dbReference>
<comment type="caution">
    <text evidence="2">The sequence shown here is derived from an EMBL/GenBank/DDBJ whole genome shotgun (WGS) entry which is preliminary data.</text>
</comment>
<evidence type="ECO:0000313" key="3">
    <source>
        <dbReference type="Proteomes" id="UP000811246"/>
    </source>
</evidence>
<proteinExistence type="predicted"/>
<keyword evidence="1" id="KW-1133">Transmembrane helix</keyword>
<evidence type="ECO:0000313" key="2">
    <source>
        <dbReference type="EMBL" id="KAG6709029.1"/>
    </source>
</evidence>
<sequence length="153" mass="16738">MVGSIGGVAVPAHIGVHALTLLLCLPYAVFFDAAASLIFGFFPAVPCVFSVKLAFWSSSSAMEWAQRNKYFHILSRVIGCLPMILQSTSIGNLAGAIVASACVSQKSQVWLYLFPLLGFISRFLCFFENQKYSIDISVAEVSPQEHVHDCQRC</sequence>
<dbReference type="PANTHER" id="PTHR47699">
    <property type="entry name" value="SNARE ASSOCIATED GOLGI PROTEIN FAMILY"/>
    <property type="match status" value="1"/>
</dbReference>
<keyword evidence="1" id="KW-0812">Transmembrane</keyword>
<dbReference type="PANTHER" id="PTHR47699:SF1">
    <property type="entry name" value="SNARE ASSOCIATED GOLGI PROTEIN FAMILY"/>
    <property type="match status" value="1"/>
</dbReference>
<dbReference type="Proteomes" id="UP000811246">
    <property type="component" value="Chromosome 6"/>
</dbReference>
<name>A0A922JLP9_CARIL</name>
<keyword evidence="1" id="KW-0472">Membrane</keyword>
<reference evidence="2" key="1">
    <citation type="submission" date="2021-01" db="EMBL/GenBank/DDBJ databases">
        <authorList>
            <person name="Lovell J.T."/>
            <person name="Bentley N."/>
            <person name="Bhattarai G."/>
            <person name="Jenkins J.W."/>
            <person name="Sreedasyam A."/>
            <person name="Alarcon Y."/>
            <person name="Bock C."/>
            <person name="Boston L."/>
            <person name="Carlson J."/>
            <person name="Cervantes K."/>
            <person name="Clermont K."/>
            <person name="Krom N."/>
            <person name="Kubenka K."/>
            <person name="Mamidi S."/>
            <person name="Mattison C."/>
            <person name="Monteros M."/>
            <person name="Pisani C."/>
            <person name="Plott C."/>
            <person name="Rajasekar S."/>
            <person name="Rhein H.S."/>
            <person name="Rohla C."/>
            <person name="Song M."/>
            <person name="Hilaire R.S."/>
            <person name="Shu S."/>
            <person name="Wells L."/>
            <person name="Wang X."/>
            <person name="Webber J."/>
            <person name="Heerema R.J."/>
            <person name="Klein P."/>
            <person name="Conner P."/>
            <person name="Grauke L."/>
            <person name="Grimwood J."/>
            <person name="Schmutz J."/>
            <person name="Randall J.J."/>
        </authorList>
    </citation>
    <scope>NUCLEOTIDE SEQUENCE</scope>
    <source>
        <tissue evidence="2">Leaf</tissue>
    </source>
</reference>
<feature type="transmembrane region" description="Helical" evidence="1">
    <location>
        <begin position="77"/>
        <end position="97"/>
    </location>
</feature>
<feature type="transmembrane region" description="Helical" evidence="1">
    <location>
        <begin position="37"/>
        <end position="56"/>
    </location>
</feature>
<evidence type="ECO:0000256" key="1">
    <source>
        <dbReference type="SAM" id="Phobius"/>
    </source>
</evidence>
<feature type="transmembrane region" description="Helical" evidence="1">
    <location>
        <begin position="12"/>
        <end position="31"/>
    </location>
</feature>
<feature type="transmembrane region" description="Helical" evidence="1">
    <location>
        <begin position="109"/>
        <end position="127"/>
    </location>
</feature>
<protein>
    <submittedName>
        <fullName evidence="2">Uncharacterized protein</fullName>
    </submittedName>
</protein>
<dbReference type="GO" id="GO:0016020">
    <property type="term" value="C:membrane"/>
    <property type="evidence" value="ECO:0007669"/>
    <property type="project" value="TreeGrafter"/>
</dbReference>
<accession>A0A922JLP9</accession>
<gene>
    <name evidence="2" type="ORF">I3842_06G111900</name>
</gene>
<organism evidence="2 3">
    <name type="scientific">Carya illinoinensis</name>
    <name type="common">Pecan</name>
    <dbReference type="NCBI Taxonomy" id="32201"/>
    <lineage>
        <taxon>Eukaryota</taxon>
        <taxon>Viridiplantae</taxon>
        <taxon>Streptophyta</taxon>
        <taxon>Embryophyta</taxon>
        <taxon>Tracheophyta</taxon>
        <taxon>Spermatophyta</taxon>
        <taxon>Magnoliopsida</taxon>
        <taxon>eudicotyledons</taxon>
        <taxon>Gunneridae</taxon>
        <taxon>Pentapetalae</taxon>
        <taxon>rosids</taxon>
        <taxon>fabids</taxon>
        <taxon>Fagales</taxon>
        <taxon>Juglandaceae</taxon>
        <taxon>Carya</taxon>
    </lineage>
</organism>
<dbReference type="AlphaFoldDB" id="A0A922JLP9"/>